<protein>
    <submittedName>
        <fullName evidence="2">Uncharacterized protein</fullName>
    </submittedName>
</protein>
<dbReference type="HOGENOM" id="CLU_031556_1_1_1"/>
<gene>
    <name evidence="2" type="ORF">HYDPIDRAFT_33219</name>
</gene>
<dbReference type="AlphaFoldDB" id="A0A0C9W0N8"/>
<keyword evidence="3" id="KW-1185">Reference proteome</keyword>
<evidence type="ECO:0000313" key="3">
    <source>
        <dbReference type="Proteomes" id="UP000053820"/>
    </source>
</evidence>
<sequence length="338" mass="35768">MELGVQYSFGTVNNSDSEYAAYLVHIPLDLARTTSSRWLTDVGDINPSCSWASTNVTKPVVVAGNLSLSTGGYFATLILTGTFKWSAMTYITPPNTSQALTTIGSTIFLLGQRTSGCSAYGSPNTTLNFAGLPTFGIQGADQSCAMAILACVPNLTIETREVRNEGSNSLSVQPRLPGSHQLTRQGNLHPVQTPSLLSIATKSITQSSDAPSNGSDVYFFVGSRAQTDMLFGKGQIAGLPGLGSAFNTNVTINLAPIADITDGYTQWFGRLIDEGHKIAYLAGYLGTAYVPGQISTRDIIFTSSTPHVAVSTIIFPLLSALIVLAPPLSTSSRPQLLM</sequence>
<dbReference type="EMBL" id="KN839888">
    <property type="protein sequence ID" value="KIJ59443.1"/>
    <property type="molecule type" value="Genomic_DNA"/>
</dbReference>
<organism evidence="2 3">
    <name type="scientific">Hydnomerulius pinastri MD-312</name>
    <dbReference type="NCBI Taxonomy" id="994086"/>
    <lineage>
        <taxon>Eukaryota</taxon>
        <taxon>Fungi</taxon>
        <taxon>Dikarya</taxon>
        <taxon>Basidiomycota</taxon>
        <taxon>Agaricomycotina</taxon>
        <taxon>Agaricomycetes</taxon>
        <taxon>Agaricomycetidae</taxon>
        <taxon>Boletales</taxon>
        <taxon>Boletales incertae sedis</taxon>
        <taxon>Leucogyrophana</taxon>
    </lineage>
</organism>
<evidence type="ECO:0000256" key="1">
    <source>
        <dbReference type="SAM" id="MobiDB-lite"/>
    </source>
</evidence>
<feature type="region of interest" description="Disordered" evidence="1">
    <location>
        <begin position="166"/>
        <end position="187"/>
    </location>
</feature>
<name>A0A0C9W0N8_9AGAM</name>
<dbReference type="OrthoDB" id="2681169at2759"/>
<dbReference type="Proteomes" id="UP000053820">
    <property type="component" value="Unassembled WGS sequence"/>
</dbReference>
<evidence type="ECO:0000313" key="2">
    <source>
        <dbReference type="EMBL" id="KIJ59443.1"/>
    </source>
</evidence>
<accession>A0A0C9W0N8</accession>
<proteinExistence type="predicted"/>
<reference evidence="2 3" key="1">
    <citation type="submission" date="2014-04" db="EMBL/GenBank/DDBJ databases">
        <title>Evolutionary Origins and Diversification of the Mycorrhizal Mutualists.</title>
        <authorList>
            <consortium name="DOE Joint Genome Institute"/>
            <consortium name="Mycorrhizal Genomics Consortium"/>
            <person name="Kohler A."/>
            <person name="Kuo A."/>
            <person name="Nagy L.G."/>
            <person name="Floudas D."/>
            <person name="Copeland A."/>
            <person name="Barry K.W."/>
            <person name="Cichocki N."/>
            <person name="Veneault-Fourrey C."/>
            <person name="LaButti K."/>
            <person name="Lindquist E.A."/>
            <person name="Lipzen A."/>
            <person name="Lundell T."/>
            <person name="Morin E."/>
            <person name="Murat C."/>
            <person name="Riley R."/>
            <person name="Ohm R."/>
            <person name="Sun H."/>
            <person name="Tunlid A."/>
            <person name="Henrissat B."/>
            <person name="Grigoriev I.V."/>
            <person name="Hibbett D.S."/>
            <person name="Martin F."/>
        </authorList>
    </citation>
    <scope>NUCLEOTIDE SEQUENCE [LARGE SCALE GENOMIC DNA]</scope>
    <source>
        <strain evidence="2 3">MD-312</strain>
    </source>
</reference>